<dbReference type="PANTHER" id="PTHR33217">
    <property type="entry name" value="TRANSPOSASE FOR INSERTION SEQUENCE ELEMENT IS1081"/>
    <property type="match status" value="1"/>
</dbReference>
<evidence type="ECO:0000313" key="8">
    <source>
        <dbReference type="Proteomes" id="UP001239909"/>
    </source>
</evidence>
<dbReference type="EMBL" id="BSYI01000001">
    <property type="protein sequence ID" value="GMG80993.1"/>
    <property type="molecule type" value="Genomic_DNA"/>
</dbReference>
<reference evidence="7 8" key="1">
    <citation type="submission" date="2023-04" db="EMBL/GenBank/DDBJ databases">
        <title>Marinoamorphus aggregata gen. nov., sp. Nov., isolate from tissue of brittle star Ophioplocus japonicus.</title>
        <authorList>
            <person name="Kawano K."/>
            <person name="Sawayama S."/>
            <person name="Nakagawa S."/>
        </authorList>
    </citation>
    <scope>NUCLEOTIDE SEQUENCE [LARGE SCALE GENOMIC DNA]</scope>
    <source>
        <strain evidence="7 8">NKW23</strain>
    </source>
</reference>
<keyword evidence="5 6" id="KW-0233">DNA recombination</keyword>
<dbReference type="InterPro" id="IPR001207">
    <property type="entry name" value="Transposase_mutator"/>
</dbReference>
<keyword evidence="4 6" id="KW-0238">DNA-binding</keyword>
<dbReference type="Proteomes" id="UP001239909">
    <property type="component" value="Unassembled WGS sequence"/>
</dbReference>
<accession>A0ABQ6LJP7</accession>
<evidence type="ECO:0000256" key="4">
    <source>
        <dbReference type="ARBA" id="ARBA00023125"/>
    </source>
</evidence>
<evidence type="ECO:0000256" key="5">
    <source>
        <dbReference type="ARBA" id="ARBA00023172"/>
    </source>
</evidence>
<keyword evidence="8" id="KW-1185">Reference proteome</keyword>
<comment type="caution">
    <text evidence="7">The sequence shown here is derived from an EMBL/GenBank/DDBJ whole genome shotgun (WGS) entry which is preliminary data.</text>
</comment>
<keyword evidence="3 6" id="KW-0815">Transposition</keyword>
<keyword evidence="6" id="KW-0814">Transposable element</keyword>
<organism evidence="7 8">
    <name type="scientific">Paralimibaculum aggregatum</name>
    <dbReference type="NCBI Taxonomy" id="3036245"/>
    <lineage>
        <taxon>Bacteria</taxon>
        <taxon>Pseudomonadati</taxon>
        <taxon>Pseudomonadota</taxon>
        <taxon>Alphaproteobacteria</taxon>
        <taxon>Rhodobacterales</taxon>
        <taxon>Paracoccaceae</taxon>
        <taxon>Paralimibaculum</taxon>
    </lineage>
</organism>
<evidence type="ECO:0000313" key="7">
    <source>
        <dbReference type="EMBL" id="GMG80993.1"/>
    </source>
</evidence>
<evidence type="ECO:0000256" key="3">
    <source>
        <dbReference type="ARBA" id="ARBA00022578"/>
    </source>
</evidence>
<protein>
    <recommendedName>
        <fullName evidence="6">Mutator family transposase</fullName>
    </recommendedName>
</protein>
<comment type="function">
    <text evidence="1 6">Required for the transposition of the insertion element.</text>
</comment>
<evidence type="ECO:0000256" key="1">
    <source>
        <dbReference type="ARBA" id="ARBA00002190"/>
    </source>
</evidence>
<evidence type="ECO:0000256" key="6">
    <source>
        <dbReference type="RuleBase" id="RU365089"/>
    </source>
</evidence>
<name>A0ABQ6LJP7_9RHOB</name>
<gene>
    <name evidence="7" type="ORF">LNKW23_02050</name>
</gene>
<dbReference type="PANTHER" id="PTHR33217:SF7">
    <property type="entry name" value="TRANSPOSASE FOR INSERTION SEQUENCE ELEMENT IS1081"/>
    <property type="match status" value="1"/>
</dbReference>
<proteinExistence type="inferred from homology"/>
<evidence type="ECO:0000256" key="2">
    <source>
        <dbReference type="ARBA" id="ARBA00010961"/>
    </source>
</evidence>
<comment type="similarity">
    <text evidence="2 6">Belongs to the transposase mutator family.</text>
</comment>
<sequence length="153" mass="17239">MHWMRNALAQVPRGQHSVVATAIRQAISQPASGRAGTTWRHTADQIHARWTKLAAIMDESKHGVLSWMAFPAQHRTKLHSTTPIERLDKEVERRADVVGILPDEASITRLIGALLFEQNDEWATRRRYMQVEAFSKVDAAEPDLFLGTTMEAA</sequence>
<dbReference type="Pfam" id="PF00872">
    <property type="entry name" value="Transposase_mut"/>
    <property type="match status" value="1"/>
</dbReference>